<comment type="subcellular location">
    <subcellularLocation>
        <location evidence="1">Cell membrane</location>
        <topology evidence="1">Multi-pass membrane protein</topology>
    </subcellularLocation>
</comment>
<feature type="transmembrane region" description="Helical" evidence="5">
    <location>
        <begin position="218"/>
        <end position="245"/>
    </location>
</feature>
<feature type="transmembrane region" description="Helical" evidence="5">
    <location>
        <begin position="285"/>
        <end position="307"/>
    </location>
</feature>
<dbReference type="InterPro" id="IPR011701">
    <property type="entry name" value="MFS"/>
</dbReference>
<evidence type="ECO:0000313" key="7">
    <source>
        <dbReference type="EMBL" id="GAA2780353.1"/>
    </source>
</evidence>
<dbReference type="InterPro" id="IPR036259">
    <property type="entry name" value="MFS_trans_sf"/>
</dbReference>
<dbReference type="EMBL" id="BAAAUX010000006">
    <property type="protein sequence ID" value="GAA2780353.1"/>
    <property type="molecule type" value="Genomic_DNA"/>
</dbReference>
<evidence type="ECO:0000259" key="6">
    <source>
        <dbReference type="PROSITE" id="PS50850"/>
    </source>
</evidence>
<accession>A0ABN3V8N0</accession>
<proteinExistence type="predicted"/>
<feature type="transmembrane region" description="Helical" evidence="5">
    <location>
        <begin position="257"/>
        <end position="278"/>
    </location>
</feature>
<feature type="transmembrane region" description="Helical" evidence="5">
    <location>
        <begin position="349"/>
        <end position="372"/>
    </location>
</feature>
<dbReference type="RefSeq" id="WP_344678466.1">
    <property type="nucleotide sequence ID" value="NZ_BAAAUX010000006.1"/>
</dbReference>
<feature type="transmembrane region" description="Helical" evidence="5">
    <location>
        <begin position="108"/>
        <end position="126"/>
    </location>
</feature>
<protein>
    <submittedName>
        <fullName evidence="7">MFS transporter</fullName>
    </submittedName>
</protein>
<evidence type="ECO:0000256" key="2">
    <source>
        <dbReference type="ARBA" id="ARBA00022692"/>
    </source>
</evidence>
<comment type="caution">
    <text evidence="7">The sequence shown here is derived from an EMBL/GenBank/DDBJ whole genome shotgun (WGS) entry which is preliminary data.</text>
</comment>
<evidence type="ECO:0000256" key="1">
    <source>
        <dbReference type="ARBA" id="ARBA00004651"/>
    </source>
</evidence>
<organism evidence="7 8">
    <name type="scientific">Saccharopolyspora taberi</name>
    <dbReference type="NCBI Taxonomy" id="60895"/>
    <lineage>
        <taxon>Bacteria</taxon>
        <taxon>Bacillati</taxon>
        <taxon>Actinomycetota</taxon>
        <taxon>Actinomycetes</taxon>
        <taxon>Pseudonocardiales</taxon>
        <taxon>Pseudonocardiaceae</taxon>
        <taxon>Saccharopolyspora</taxon>
    </lineage>
</organism>
<dbReference type="Gene3D" id="1.20.1250.20">
    <property type="entry name" value="MFS general substrate transporter like domains"/>
    <property type="match status" value="1"/>
</dbReference>
<keyword evidence="3 5" id="KW-1133">Transmembrane helix</keyword>
<evidence type="ECO:0000256" key="5">
    <source>
        <dbReference type="SAM" id="Phobius"/>
    </source>
</evidence>
<feature type="transmembrane region" description="Helical" evidence="5">
    <location>
        <begin position="78"/>
        <end position="96"/>
    </location>
</feature>
<feature type="transmembrane region" description="Helical" evidence="5">
    <location>
        <begin position="175"/>
        <end position="197"/>
    </location>
</feature>
<feature type="transmembrane region" description="Helical" evidence="5">
    <location>
        <begin position="313"/>
        <end position="337"/>
    </location>
</feature>
<gene>
    <name evidence="7" type="ORF">GCM10010470_12630</name>
</gene>
<evidence type="ECO:0000256" key="4">
    <source>
        <dbReference type="ARBA" id="ARBA00023136"/>
    </source>
</evidence>
<feature type="domain" description="Major facilitator superfamily (MFS) profile" evidence="6">
    <location>
        <begin position="217"/>
        <end position="415"/>
    </location>
</feature>
<dbReference type="PROSITE" id="PS50850">
    <property type="entry name" value="MFS"/>
    <property type="match status" value="1"/>
</dbReference>
<keyword evidence="8" id="KW-1185">Reference proteome</keyword>
<dbReference type="SUPFAM" id="SSF103473">
    <property type="entry name" value="MFS general substrate transporter"/>
    <property type="match status" value="1"/>
</dbReference>
<evidence type="ECO:0000313" key="8">
    <source>
        <dbReference type="Proteomes" id="UP001500979"/>
    </source>
</evidence>
<keyword evidence="4 5" id="KW-0472">Membrane</keyword>
<feature type="transmembrane region" description="Helical" evidence="5">
    <location>
        <begin position="46"/>
        <end position="66"/>
    </location>
</feature>
<dbReference type="InterPro" id="IPR020846">
    <property type="entry name" value="MFS_dom"/>
</dbReference>
<evidence type="ECO:0000256" key="3">
    <source>
        <dbReference type="ARBA" id="ARBA00022989"/>
    </source>
</evidence>
<feature type="transmembrane region" description="Helical" evidence="5">
    <location>
        <begin position="147"/>
        <end position="169"/>
    </location>
</feature>
<reference evidence="7 8" key="1">
    <citation type="journal article" date="2019" name="Int. J. Syst. Evol. Microbiol.">
        <title>The Global Catalogue of Microorganisms (GCM) 10K type strain sequencing project: providing services to taxonomists for standard genome sequencing and annotation.</title>
        <authorList>
            <consortium name="The Broad Institute Genomics Platform"/>
            <consortium name="The Broad Institute Genome Sequencing Center for Infectious Disease"/>
            <person name="Wu L."/>
            <person name="Ma J."/>
        </authorList>
    </citation>
    <scope>NUCLEOTIDE SEQUENCE [LARGE SCALE GENOMIC DNA]</scope>
    <source>
        <strain evidence="7 8">JCM 9383</strain>
    </source>
</reference>
<sequence>MLRPYRLLAAVPHASALMLSSLLGRLHMPAIAMVMTFLIADWTGSYTAGGVVSAALTVGQSVAGPVRGRAADRSSAPKLLLTTGALYGTGLVLIALLGRKDGPLDPSLWWLLLPIGLLTGLAHPPVTQIGRGMWPRITDGPAREAAYAVEATLQELLFVVAPILAASAVAFWSPVVATLLCAAMSVIGPAIFAAVLWRAGLRNAPERTGGDGQSGGSLFRLPGFVPLLGFGAVVVGALVSVDLLLVGWSRDRGTPELAGVLAAAWAIGSLVGGLLMGAVAGRPRVWVRGLLTAIGILALVPALPPVSDPASPWLVGAILLLGGMAIAPLLAAINGTLAELAPADRRSEAFGWFTTATTAGVTVASPVSGWMLDSSGPAASAAIGGVAALLAVGLVARHSVRGSRAAGRPEETART</sequence>
<dbReference type="PANTHER" id="PTHR23542:SF1">
    <property type="entry name" value="MAJOR FACILITATOR SUPERFAMILY (MFS) PROFILE DOMAIN-CONTAINING PROTEIN"/>
    <property type="match status" value="1"/>
</dbReference>
<feature type="transmembrane region" description="Helical" evidence="5">
    <location>
        <begin position="378"/>
        <end position="396"/>
    </location>
</feature>
<dbReference type="PANTHER" id="PTHR23542">
    <property type="match status" value="1"/>
</dbReference>
<keyword evidence="2 5" id="KW-0812">Transmembrane</keyword>
<name>A0ABN3V8N0_9PSEU</name>
<dbReference type="Pfam" id="PF07690">
    <property type="entry name" value="MFS_1"/>
    <property type="match status" value="1"/>
</dbReference>
<dbReference type="Proteomes" id="UP001500979">
    <property type="component" value="Unassembled WGS sequence"/>
</dbReference>